<comment type="similarity">
    <text evidence="2 6">Belongs to the SURF1 family.</text>
</comment>
<evidence type="ECO:0000313" key="8">
    <source>
        <dbReference type="Proteomes" id="UP000037425"/>
    </source>
</evidence>
<comment type="subcellular location">
    <subcellularLocation>
        <location evidence="6">Cell membrane</location>
        <topology evidence="6">Multi-pass membrane protein</topology>
    </subcellularLocation>
    <subcellularLocation>
        <location evidence="1">Membrane</location>
    </subcellularLocation>
</comment>
<feature type="transmembrane region" description="Helical" evidence="6">
    <location>
        <begin position="225"/>
        <end position="243"/>
    </location>
</feature>
<keyword evidence="6" id="KW-1003">Cell membrane</keyword>
<dbReference type="PATRIC" id="fig|106592.7.peg.1927"/>
<name>A0A0L8BQ73_ENSAD</name>
<dbReference type="PANTHER" id="PTHR23427">
    <property type="entry name" value="SURFEIT LOCUS PROTEIN"/>
    <property type="match status" value="1"/>
</dbReference>
<reference evidence="8" key="1">
    <citation type="submission" date="2015-07" db="EMBL/GenBank/DDBJ databases">
        <title>Whole genome sequence of an Ensifer adhaerens strain isolated from a cave pool in the Wind Cave National Park.</title>
        <authorList>
            <person name="Eng W.W.H."/>
            <person name="Gan H.M."/>
            <person name="Barton H.A."/>
            <person name="Savka M.A."/>
        </authorList>
    </citation>
    <scope>NUCLEOTIDE SEQUENCE [LARGE SCALE GENOMIC DNA]</scope>
    <source>
        <strain evidence="8">SD006</strain>
    </source>
</reference>
<proteinExistence type="inferred from homology"/>
<dbReference type="RefSeq" id="WP_053250656.1">
    <property type="nucleotide sequence ID" value="NZ_LGAP01000015.1"/>
</dbReference>
<protein>
    <recommendedName>
        <fullName evidence="6">SURF1-like protein</fullName>
    </recommendedName>
</protein>
<dbReference type="PROSITE" id="PS50895">
    <property type="entry name" value="SURF1"/>
    <property type="match status" value="1"/>
</dbReference>
<evidence type="ECO:0000256" key="2">
    <source>
        <dbReference type="ARBA" id="ARBA00007165"/>
    </source>
</evidence>
<dbReference type="OrthoDB" id="6079986at2"/>
<dbReference type="InterPro" id="IPR002994">
    <property type="entry name" value="Surf1/Shy1"/>
</dbReference>
<evidence type="ECO:0000256" key="3">
    <source>
        <dbReference type="ARBA" id="ARBA00022692"/>
    </source>
</evidence>
<dbReference type="Proteomes" id="UP000037425">
    <property type="component" value="Unassembled WGS sequence"/>
</dbReference>
<organism evidence="7 8">
    <name type="scientific">Ensifer adhaerens</name>
    <name type="common">Sinorhizobium morelense</name>
    <dbReference type="NCBI Taxonomy" id="106592"/>
    <lineage>
        <taxon>Bacteria</taxon>
        <taxon>Pseudomonadati</taxon>
        <taxon>Pseudomonadota</taxon>
        <taxon>Alphaproteobacteria</taxon>
        <taxon>Hyphomicrobiales</taxon>
        <taxon>Rhizobiaceae</taxon>
        <taxon>Sinorhizobium/Ensifer group</taxon>
        <taxon>Ensifer</taxon>
    </lineage>
</organism>
<keyword evidence="5 6" id="KW-0472">Membrane</keyword>
<dbReference type="InterPro" id="IPR045214">
    <property type="entry name" value="Surf1/Surf4"/>
</dbReference>
<evidence type="ECO:0000256" key="5">
    <source>
        <dbReference type="ARBA" id="ARBA00023136"/>
    </source>
</evidence>
<sequence length="247" mass="26855">MAEIETKKKGGLVGRVGAFLLLAITFAILISLGTWQMQRLQWKEGLLQAIAARRSAPPVTLAEIEKISAEGGDIDYRTVTVSGTFDHGKERHFFATHNGRTGYYVFTPLNIEDGRALFVNRGFVPYELKDASTRLAGELPASVAIHGLARPKLTEKPSSLVPDNDLAKNIFYWKDLDTMASSVGLSADKVLPLFVDADATPNPGGLPIGGVTQFDLPNSHLQYALTWYGLAAALVVVSGVFVMRRKP</sequence>
<dbReference type="EMBL" id="LGAP01000015">
    <property type="protein sequence ID" value="KOF16659.1"/>
    <property type="molecule type" value="Genomic_DNA"/>
</dbReference>
<accession>A0A0L8BQ73</accession>
<gene>
    <name evidence="7" type="ORF">AC244_20480</name>
</gene>
<dbReference type="CDD" id="cd06662">
    <property type="entry name" value="SURF1"/>
    <property type="match status" value="1"/>
</dbReference>
<dbReference type="AlphaFoldDB" id="A0A0L8BQ73"/>
<evidence type="ECO:0000256" key="1">
    <source>
        <dbReference type="ARBA" id="ARBA00004370"/>
    </source>
</evidence>
<dbReference type="PANTHER" id="PTHR23427:SF2">
    <property type="entry name" value="SURFEIT LOCUS PROTEIN 1"/>
    <property type="match status" value="1"/>
</dbReference>
<evidence type="ECO:0000256" key="4">
    <source>
        <dbReference type="ARBA" id="ARBA00022989"/>
    </source>
</evidence>
<keyword evidence="3 6" id="KW-0812">Transmembrane</keyword>
<evidence type="ECO:0000313" key="7">
    <source>
        <dbReference type="EMBL" id="KOF16659.1"/>
    </source>
</evidence>
<dbReference type="GO" id="GO:0005886">
    <property type="term" value="C:plasma membrane"/>
    <property type="evidence" value="ECO:0007669"/>
    <property type="project" value="UniProtKB-SubCell"/>
</dbReference>
<feature type="transmembrane region" description="Helical" evidence="6">
    <location>
        <begin position="12"/>
        <end position="35"/>
    </location>
</feature>
<comment type="caution">
    <text evidence="7">The sequence shown here is derived from an EMBL/GenBank/DDBJ whole genome shotgun (WGS) entry which is preliminary data.</text>
</comment>
<keyword evidence="4 6" id="KW-1133">Transmembrane helix</keyword>
<evidence type="ECO:0000256" key="6">
    <source>
        <dbReference type="RuleBase" id="RU363076"/>
    </source>
</evidence>
<dbReference type="Pfam" id="PF02104">
    <property type="entry name" value="SURF1"/>
    <property type="match status" value="1"/>
</dbReference>